<evidence type="ECO:0000256" key="3">
    <source>
        <dbReference type="ARBA" id="ARBA00022528"/>
    </source>
</evidence>
<proteinExistence type="evidence at transcript level"/>
<protein>
    <submittedName>
        <fullName evidence="9">Chloroplast photosystem II subunit S</fullName>
    </submittedName>
</protein>
<dbReference type="Pfam" id="PF00504">
    <property type="entry name" value="Chloroa_b-bind"/>
    <property type="match status" value="1"/>
</dbReference>
<dbReference type="Gene3D" id="1.10.3460.10">
    <property type="entry name" value="Chlorophyll a/b binding protein domain"/>
    <property type="match status" value="1"/>
</dbReference>
<comment type="subcellular location">
    <subcellularLocation>
        <location evidence="1">Membrane</location>
        <topology evidence="1">Multi-pass membrane protein</topology>
    </subcellularLocation>
    <subcellularLocation>
        <location evidence="2">Plastid</location>
        <location evidence="2">Chloroplast</location>
    </subcellularLocation>
</comment>
<organism evidence="9">
    <name type="scientific">Ulva prolifera</name>
    <name type="common">Green seaweed</name>
    <name type="synonym">Enteromorpha prolifera</name>
    <dbReference type="NCBI Taxonomy" id="3117"/>
    <lineage>
        <taxon>Eukaryota</taxon>
        <taxon>Viridiplantae</taxon>
        <taxon>Chlorophyta</taxon>
        <taxon>core chlorophytes</taxon>
        <taxon>Ulvophyceae</taxon>
        <taxon>OUU clade</taxon>
        <taxon>Ulvales</taxon>
        <taxon>Ulvaceae</taxon>
        <taxon>Ulva</taxon>
    </lineage>
</organism>
<reference evidence="9" key="1">
    <citation type="submission" date="2012-09" db="EMBL/GenBank/DDBJ databases">
        <title>Photoprotection in the green tide alga Ulva prolifera: Role of LHCSR and PSBS proteins in response to high light stress.</title>
        <authorList>
            <person name="Mou S."/>
            <person name="Zhang X."/>
            <person name="Ye N."/>
            <person name="Dong M."/>
        </authorList>
    </citation>
    <scope>NUCLEOTIDE SEQUENCE</scope>
</reference>
<evidence type="ECO:0000256" key="2">
    <source>
        <dbReference type="ARBA" id="ARBA00004229"/>
    </source>
</evidence>
<gene>
    <name evidence="9" type="primary">psbS</name>
</gene>
<dbReference type="EMBL" id="JX625151">
    <property type="protein sequence ID" value="AFW18037.1"/>
    <property type="molecule type" value="mRNA"/>
</dbReference>
<comment type="similarity">
    <text evidence="8">Belongs to the ELIP/psbS family.</text>
</comment>
<keyword evidence="3" id="KW-0150">Chloroplast</keyword>
<accession>K7TEQ9</accession>
<keyword evidence="4" id="KW-0934">Plastid</keyword>
<evidence type="ECO:0000256" key="5">
    <source>
        <dbReference type="ARBA" id="ARBA00022692"/>
    </source>
</evidence>
<evidence type="ECO:0000313" key="9">
    <source>
        <dbReference type="EMBL" id="AFW18037.1"/>
    </source>
</evidence>
<dbReference type="PANTHER" id="PTHR14154">
    <property type="entry name" value="UPF0041 BRAIN PROTEIN 44-RELATED"/>
    <property type="match status" value="1"/>
</dbReference>
<name>K7TEQ9_ULVPR</name>
<evidence type="ECO:0000256" key="8">
    <source>
        <dbReference type="ARBA" id="ARBA00037956"/>
    </source>
</evidence>
<dbReference type="GO" id="GO:0016020">
    <property type="term" value="C:membrane"/>
    <property type="evidence" value="ECO:0007669"/>
    <property type="project" value="UniProtKB-SubCell"/>
</dbReference>
<sequence length="244" mass="25621">MAFCTGISPASTSTRGLTMRAQAAKTSTNIPGKGKGRVVSNQRDDINATQFQVRLGKSTTVPVTLGFTKNNELFVGRMAMLGVAFAAIGEVITGKGPLGQLSIETGSSITDIDGAVLFLIAFNLIAALLPAKGKLVLPEDEFEARPKGSLQDPSVSVLQPKKFFGISGFGFTKENELFVGRMAQLGFAAMLLGETLLPGDLGPLGQIGFTTGVPLSETEPLLIFSILFTLFAAINEGSGDFVDE</sequence>
<dbReference type="InterPro" id="IPR022796">
    <property type="entry name" value="Chloroa_b-bind"/>
</dbReference>
<evidence type="ECO:0000256" key="1">
    <source>
        <dbReference type="ARBA" id="ARBA00004141"/>
    </source>
</evidence>
<evidence type="ECO:0000256" key="7">
    <source>
        <dbReference type="ARBA" id="ARBA00023136"/>
    </source>
</evidence>
<dbReference type="AlphaFoldDB" id="K7TEQ9"/>
<keyword evidence="6" id="KW-1133">Transmembrane helix</keyword>
<keyword evidence="7" id="KW-0472">Membrane</keyword>
<evidence type="ECO:0000256" key="4">
    <source>
        <dbReference type="ARBA" id="ARBA00022640"/>
    </source>
</evidence>
<dbReference type="SUPFAM" id="SSF103511">
    <property type="entry name" value="Chlorophyll a-b binding protein"/>
    <property type="match status" value="2"/>
</dbReference>
<keyword evidence="5" id="KW-0812">Transmembrane</keyword>
<evidence type="ECO:0000256" key="6">
    <source>
        <dbReference type="ARBA" id="ARBA00022989"/>
    </source>
</evidence>
<dbReference type="GO" id="GO:0009507">
    <property type="term" value="C:chloroplast"/>
    <property type="evidence" value="ECO:0007669"/>
    <property type="project" value="UniProtKB-SubCell"/>
</dbReference>